<comment type="subcellular location">
    <subcellularLocation>
        <location evidence="2">Cell membrane</location>
        <topology evidence="2">Multi-pass membrane protein</topology>
    </subcellularLocation>
</comment>
<evidence type="ECO:0000256" key="10">
    <source>
        <dbReference type="ARBA" id="ARBA00023065"/>
    </source>
</evidence>
<evidence type="ECO:0000256" key="5">
    <source>
        <dbReference type="ARBA" id="ARBA00022448"/>
    </source>
</evidence>
<keyword evidence="8 13" id="KW-0812">Transmembrane</keyword>
<keyword evidence="9 13" id="KW-1133">Transmembrane helix</keyword>
<evidence type="ECO:0000256" key="7">
    <source>
        <dbReference type="ARBA" id="ARBA00022475"/>
    </source>
</evidence>
<dbReference type="CDD" id="cd13138">
    <property type="entry name" value="MATE_yoeA_like"/>
    <property type="match status" value="1"/>
</dbReference>
<dbReference type="GO" id="GO:0042910">
    <property type="term" value="F:xenobiotic transmembrane transporter activity"/>
    <property type="evidence" value="ECO:0007669"/>
    <property type="project" value="InterPro"/>
</dbReference>
<keyword evidence="10" id="KW-0406">Ion transport</keyword>
<evidence type="ECO:0000256" key="1">
    <source>
        <dbReference type="ARBA" id="ARBA00003408"/>
    </source>
</evidence>
<dbReference type="Pfam" id="PF01554">
    <property type="entry name" value="MatE"/>
    <property type="match status" value="2"/>
</dbReference>
<sequence length="454" mass="48386">MKSNTKTLTEGPLAKQIFLVSLPLALSNLLQVLFNMSDVAVVGRFAGSTALGAVGSTSILVSLFTGFLIGLSGGINVLVARFYGARHEHDVEKTVHSAAIVSLIAGVVLLFVGLLGSPFMLRLLNTKDDLLPGAILYLRVYFLGMPALALYNFGNAVFSAIGDTKKPLMYLSIAGALNIALNLFFVIVCQLSVMGVALASAISQCVSAGLILHALTKVQDCYVLDTKKLHLDPATTKSILGLGLPAGFQNAIFAIANLFIQAGVNSFDSLMVKGNSAAANADAMIYDCMAAFYMACASFMSQNYGAGKPDRVKKSYFISLAYSFGVGLILGGSLFLFGCTFLALFTTESAVIDAGMKRVGVMGFAYCISAFMDCTIAASRGLGKTVVPTIIVVMGSCVFRVIWVYTIFAHFHTIPSLYALYPCSWALTALAEIVYFAHCYKESMRIFEQPKAAA</sequence>
<dbReference type="AlphaFoldDB" id="A0A2A6ZCC1"/>
<evidence type="ECO:0000256" key="9">
    <source>
        <dbReference type="ARBA" id="ARBA00022989"/>
    </source>
</evidence>
<dbReference type="PANTHER" id="PTHR43298:SF2">
    <property type="entry name" value="FMN_FAD EXPORTER YEEO-RELATED"/>
    <property type="match status" value="1"/>
</dbReference>
<evidence type="ECO:0000256" key="12">
    <source>
        <dbReference type="ARBA" id="ARBA00031636"/>
    </source>
</evidence>
<feature type="transmembrane region" description="Helical" evidence="13">
    <location>
        <begin position="194"/>
        <end position="218"/>
    </location>
</feature>
<dbReference type="GO" id="GO:0006811">
    <property type="term" value="P:monoatomic ion transport"/>
    <property type="evidence" value="ECO:0007669"/>
    <property type="project" value="UniProtKB-KW"/>
</dbReference>
<dbReference type="InterPro" id="IPR050222">
    <property type="entry name" value="MATE_MdtK"/>
</dbReference>
<evidence type="ECO:0000256" key="8">
    <source>
        <dbReference type="ARBA" id="ARBA00022692"/>
    </source>
</evidence>
<keyword evidence="15" id="KW-1185">Reference proteome</keyword>
<accession>A0A2A6ZCC1</accession>
<comment type="similarity">
    <text evidence="3">Belongs to the multi antimicrobial extrusion (MATE) (TC 2.A.66.1) family.</text>
</comment>
<evidence type="ECO:0000313" key="15">
    <source>
        <dbReference type="Proteomes" id="UP000220752"/>
    </source>
</evidence>
<keyword evidence="6" id="KW-0050">Antiport</keyword>
<feature type="transmembrane region" description="Helical" evidence="13">
    <location>
        <begin position="417"/>
        <end position="437"/>
    </location>
</feature>
<evidence type="ECO:0000313" key="14">
    <source>
        <dbReference type="EMBL" id="PDX59019.1"/>
    </source>
</evidence>
<evidence type="ECO:0000256" key="4">
    <source>
        <dbReference type="ARBA" id="ARBA00020268"/>
    </source>
</evidence>
<comment type="function">
    <text evidence="1">Multidrug efflux pump.</text>
</comment>
<feature type="transmembrane region" description="Helical" evidence="13">
    <location>
        <begin position="141"/>
        <end position="161"/>
    </location>
</feature>
<reference evidence="14 15" key="1">
    <citation type="journal article" date="2017" name="Front. Microbiol.">
        <title>New Insights into the Diversity of the Genus Faecalibacterium.</title>
        <authorList>
            <person name="Benevides L."/>
            <person name="Burman S."/>
            <person name="Martin R."/>
            <person name="Robert V."/>
            <person name="Thomas M."/>
            <person name="Miquel S."/>
            <person name="Chain F."/>
            <person name="Sokol H."/>
            <person name="Bermudez-Humaran L.G."/>
            <person name="Morrison M."/>
            <person name="Langella P."/>
            <person name="Azevedo V.A."/>
            <person name="Chatel J.M."/>
            <person name="Soares S."/>
        </authorList>
    </citation>
    <scope>NUCLEOTIDE SEQUENCE [LARGE SCALE GENOMIC DNA]</scope>
    <source>
        <strain evidence="15">CNCM I-4540</strain>
    </source>
</reference>
<dbReference type="InterPro" id="IPR002528">
    <property type="entry name" value="MATE_fam"/>
</dbReference>
<dbReference type="NCBIfam" id="TIGR00797">
    <property type="entry name" value="matE"/>
    <property type="match status" value="1"/>
</dbReference>
<dbReference type="Proteomes" id="UP000220752">
    <property type="component" value="Unassembled WGS sequence"/>
</dbReference>
<dbReference type="GO" id="GO:0015297">
    <property type="term" value="F:antiporter activity"/>
    <property type="evidence" value="ECO:0007669"/>
    <property type="project" value="UniProtKB-KW"/>
</dbReference>
<evidence type="ECO:0000256" key="3">
    <source>
        <dbReference type="ARBA" id="ARBA00010199"/>
    </source>
</evidence>
<feature type="transmembrane region" description="Helical" evidence="13">
    <location>
        <begin position="390"/>
        <end position="411"/>
    </location>
</feature>
<gene>
    <name evidence="14" type="ORF">CGS46_03350</name>
</gene>
<dbReference type="GO" id="GO:0005886">
    <property type="term" value="C:plasma membrane"/>
    <property type="evidence" value="ECO:0007669"/>
    <property type="project" value="UniProtKB-SubCell"/>
</dbReference>
<name>A0A2A6ZCC1_9FIRM</name>
<feature type="transmembrane region" description="Helical" evidence="13">
    <location>
        <begin position="316"/>
        <end position="347"/>
    </location>
</feature>
<dbReference type="EMBL" id="NMTQ01000020">
    <property type="protein sequence ID" value="PDX59019.1"/>
    <property type="molecule type" value="Genomic_DNA"/>
</dbReference>
<dbReference type="PIRSF" id="PIRSF006603">
    <property type="entry name" value="DinF"/>
    <property type="match status" value="1"/>
</dbReference>
<keyword evidence="5" id="KW-0813">Transport</keyword>
<feature type="transmembrane region" description="Helical" evidence="13">
    <location>
        <begin position="239"/>
        <end position="264"/>
    </location>
</feature>
<evidence type="ECO:0000256" key="13">
    <source>
        <dbReference type="SAM" id="Phobius"/>
    </source>
</evidence>
<dbReference type="PANTHER" id="PTHR43298">
    <property type="entry name" value="MULTIDRUG RESISTANCE PROTEIN NORM-RELATED"/>
    <property type="match status" value="1"/>
</dbReference>
<feature type="transmembrane region" description="Helical" evidence="13">
    <location>
        <begin position="54"/>
        <end position="79"/>
    </location>
</feature>
<dbReference type="InterPro" id="IPR048279">
    <property type="entry name" value="MdtK-like"/>
</dbReference>
<feature type="transmembrane region" description="Helical" evidence="13">
    <location>
        <begin position="12"/>
        <end position="34"/>
    </location>
</feature>
<keyword evidence="7" id="KW-1003">Cell membrane</keyword>
<protein>
    <recommendedName>
        <fullName evidence="4">Probable multidrug resistance protein NorM</fullName>
    </recommendedName>
    <alternativeName>
        <fullName evidence="12">Multidrug-efflux transporter</fullName>
    </alternativeName>
</protein>
<feature type="transmembrane region" description="Helical" evidence="13">
    <location>
        <begin position="100"/>
        <end position="121"/>
    </location>
</feature>
<keyword evidence="11 13" id="KW-0472">Membrane</keyword>
<comment type="caution">
    <text evidence="14">The sequence shown here is derived from an EMBL/GenBank/DDBJ whole genome shotgun (WGS) entry which is preliminary data.</text>
</comment>
<evidence type="ECO:0000256" key="11">
    <source>
        <dbReference type="ARBA" id="ARBA00023136"/>
    </source>
</evidence>
<evidence type="ECO:0000256" key="2">
    <source>
        <dbReference type="ARBA" id="ARBA00004651"/>
    </source>
</evidence>
<feature type="transmembrane region" description="Helical" evidence="13">
    <location>
        <begin position="359"/>
        <end position="378"/>
    </location>
</feature>
<proteinExistence type="inferred from homology"/>
<evidence type="ECO:0000256" key="6">
    <source>
        <dbReference type="ARBA" id="ARBA00022449"/>
    </source>
</evidence>
<feature type="transmembrane region" description="Helical" evidence="13">
    <location>
        <begin position="284"/>
        <end position="304"/>
    </location>
</feature>
<organism evidence="14 15">
    <name type="scientific">Faecalibacterium langellae</name>
    <dbReference type="NCBI Taxonomy" id="3435293"/>
    <lineage>
        <taxon>Bacteria</taxon>
        <taxon>Bacillati</taxon>
        <taxon>Bacillota</taxon>
        <taxon>Clostridia</taxon>
        <taxon>Eubacteriales</taxon>
        <taxon>Oscillospiraceae</taxon>
        <taxon>Faecalibacterium</taxon>
    </lineage>
</organism>
<feature type="transmembrane region" description="Helical" evidence="13">
    <location>
        <begin position="168"/>
        <end position="188"/>
    </location>
</feature>